<dbReference type="InterPro" id="IPR001672">
    <property type="entry name" value="G6P_Isomerase"/>
</dbReference>
<evidence type="ECO:0000313" key="11">
    <source>
        <dbReference type="Proteomes" id="UP000305760"/>
    </source>
</evidence>
<dbReference type="PRINTS" id="PR00662">
    <property type="entry name" value="G6PISOMERASE"/>
</dbReference>
<evidence type="ECO:0000313" key="10">
    <source>
        <dbReference type="EMBL" id="TNJ34973.1"/>
    </source>
</evidence>
<dbReference type="InterPro" id="IPR035482">
    <property type="entry name" value="SIS_PGI_2"/>
</dbReference>
<evidence type="ECO:0000256" key="3">
    <source>
        <dbReference type="ARBA" id="ARBA00022432"/>
    </source>
</evidence>
<dbReference type="CDD" id="cd05015">
    <property type="entry name" value="SIS_PGI_1"/>
    <property type="match status" value="1"/>
</dbReference>
<dbReference type="GO" id="GO:0048029">
    <property type="term" value="F:monosaccharide binding"/>
    <property type="evidence" value="ECO:0007669"/>
    <property type="project" value="TreeGrafter"/>
</dbReference>
<evidence type="ECO:0000256" key="8">
    <source>
        <dbReference type="HAMAP-Rule" id="MF_00473"/>
    </source>
</evidence>
<gene>
    <name evidence="8" type="primary">pgi</name>
    <name evidence="10" type="ORF">E1B00_04125</name>
</gene>
<protein>
    <recommendedName>
        <fullName evidence="8">Glucose-6-phosphate isomerase</fullName>
        <shortName evidence="8">GPI</shortName>
        <ecNumber evidence="8">5.3.1.9</ecNumber>
    </recommendedName>
    <alternativeName>
        <fullName evidence="8">Phosphoglucose isomerase</fullName>
        <shortName evidence="8">PGI</shortName>
    </alternativeName>
    <alternativeName>
        <fullName evidence="8">Phosphohexose isomerase</fullName>
        <shortName evidence="8">PHI</shortName>
    </alternativeName>
</protein>
<dbReference type="EMBL" id="SMDR01000001">
    <property type="protein sequence ID" value="TNJ34973.1"/>
    <property type="molecule type" value="Genomic_DNA"/>
</dbReference>
<dbReference type="GO" id="GO:0005829">
    <property type="term" value="C:cytosol"/>
    <property type="evidence" value="ECO:0007669"/>
    <property type="project" value="TreeGrafter"/>
</dbReference>
<dbReference type="SUPFAM" id="SSF53697">
    <property type="entry name" value="SIS domain"/>
    <property type="match status" value="1"/>
</dbReference>
<dbReference type="Proteomes" id="UP000305760">
    <property type="component" value="Unassembled WGS sequence"/>
</dbReference>
<comment type="function">
    <text evidence="8">Catalyzes the reversible isomerization of glucose-6-phosphate to fructose-6-phosphate.</text>
</comment>
<feature type="active site" description="Proton donor" evidence="8">
    <location>
        <position position="330"/>
    </location>
</feature>
<dbReference type="Pfam" id="PF00342">
    <property type="entry name" value="PGI"/>
    <property type="match status" value="1"/>
</dbReference>
<dbReference type="NCBIfam" id="NF001211">
    <property type="entry name" value="PRK00179.1"/>
    <property type="match status" value="1"/>
</dbReference>
<dbReference type="PROSITE" id="PS51463">
    <property type="entry name" value="P_GLUCOSE_ISOMERASE_3"/>
    <property type="match status" value="1"/>
</dbReference>
<evidence type="ECO:0000256" key="5">
    <source>
        <dbReference type="ARBA" id="ARBA00023152"/>
    </source>
</evidence>
<evidence type="ECO:0000256" key="4">
    <source>
        <dbReference type="ARBA" id="ARBA00022490"/>
    </source>
</evidence>
<dbReference type="GO" id="GO:0006094">
    <property type="term" value="P:gluconeogenesis"/>
    <property type="evidence" value="ECO:0007669"/>
    <property type="project" value="UniProtKB-UniRule"/>
</dbReference>
<comment type="catalytic activity">
    <reaction evidence="7 8 9">
        <text>alpha-D-glucose 6-phosphate = beta-D-fructose 6-phosphate</text>
        <dbReference type="Rhea" id="RHEA:11816"/>
        <dbReference type="ChEBI" id="CHEBI:57634"/>
        <dbReference type="ChEBI" id="CHEBI:58225"/>
        <dbReference type="EC" id="5.3.1.9"/>
    </reaction>
</comment>
<dbReference type="InterPro" id="IPR023096">
    <property type="entry name" value="G6P_Isomerase_C"/>
</dbReference>
<evidence type="ECO:0000256" key="6">
    <source>
        <dbReference type="ARBA" id="ARBA00023235"/>
    </source>
</evidence>
<dbReference type="PROSITE" id="PS00765">
    <property type="entry name" value="P_GLUCOSE_ISOMERASE_1"/>
    <property type="match status" value="1"/>
</dbReference>
<comment type="pathway">
    <text evidence="8">Carbohydrate biosynthesis; gluconeogenesis.</text>
</comment>
<name>A0A5C4RUG4_9GAMM</name>
<dbReference type="AlphaFoldDB" id="A0A5C4RUG4"/>
<comment type="subcellular location">
    <subcellularLocation>
        <location evidence="8">Cytoplasm</location>
    </subcellularLocation>
</comment>
<comment type="caution">
    <text evidence="10">The sequence shown here is derived from an EMBL/GenBank/DDBJ whole genome shotgun (WGS) entry which is preliminary data.</text>
</comment>
<dbReference type="UniPathway" id="UPA00109">
    <property type="reaction ID" value="UER00181"/>
</dbReference>
<keyword evidence="11" id="KW-1185">Reference proteome</keyword>
<accession>A0A5C4RUG4</accession>
<feature type="active site" evidence="8">
    <location>
        <position position="470"/>
    </location>
</feature>
<dbReference type="EC" id="5.3.1.9" evidence="8"/>
<proteinExistence type="inferred from homology"/>
<keyword evidence="5 8" id="KW-0324">Glycolysis</keyword>
<dbReference type="Gene3D" id="1.10.1390.10">
    <property type="match status" value="1"/>
</dbReference>
<feature type="active site" evidence="8">
    <location>
        <position position="361"/>
    </location>
</feature>
<dbReference type="InterPro" id="IPR046348">
    <property type="entry name" value="SIS_dom_sf"/>
</dbReference>
<organism evidence="10 11">
    <name type="scientific">Arenimonas terrae</name>
    <dbReference type="NCBI Taxonomy" id="2546226"/>
    <lineage>
        <taxon>Bacteria</taxon>
        <taxon>Pseudomonadati</taxon>
        <taxon>Pseudomonadota</taxon>
        <taxon>Gammaproteobacteria</taxon>
        <taxon>Lysobacterales</taxon>
        <taxon>Lysobacteraceae</taxon>
        <taxon>Arenimonas</taxon>
    </lineage>
</organism>
<dbReference type="PANTHER" id="PTHR11469">
    <property type="entry name" value="GLUCOSE-6-PHOSPHATE ISOMERASE"/>
    <property type="match status" value="1"/>
</dbReference>
<evidence type="ECO:0000256" key="1">
    <source>
        <dbReference type="ARBA" id="ARBA00004926"/>
    </source>
</evidence>
<dbReference type="Gene3D" id="3.40.50.10490">
    <property type="entry name" value="Glucose-6-phosphate isomerase like protein, domain 1"/>
    <property type="match status" value="2"/>
</dbReference>
<evidence type="ECO:0000256" key="7">
    <source>
        <dbReference type="ARBA" id="ARBA00029321"/>
    </source>
</evidence>
<keyword evidence="6 8" id="KW-0413">Isomerase</keyword>
<dbReference type="UniPathway" id="UPA00138"/>
<evidence type="ECO:0000256" key="9">
    <source>
        <dbReference type="RuleBase" id="RU000612"/>
    </source>
</evidence>
<keyword evidence="3 8" id="KW-0312">Gluconeogenesis</keyword>
<dbReference type="OrthoDB" id="140919at2"/>
<dbReference type="PANTHER" id="PTHR11469:SF1">
    <property type="entry name" value="GLUCOSE-6-PHOSPHATE ISOMERASE"/>
    <property type="match status" value="1"/>
</dbReference>
<keyword evidence="4 8" id="KW-0963">Cytoplasm</keyword>
<dbReference type="HAMAP" id="MF_00473">
    <property type="entry name" value="G6P_isomerase"/>
    <property type="match status" value="1"/>
</dbReference>
<evidence type="ECO:0000256" key="2">
    <source>
        <dbReference type="ARBA" id="ARBA00006604"/>
    </source>
</evidence>
<dbReference type="GO" id="GO:0097367">
    <property type="term" value="F:carbohydrate derivative binding"/>
    <property type="evidence" value="ECO:0007669"/>
    <property type="project" value="InterPro"/>
</dbReference>
<dbReference type="GO" id="GO:0051156">
    <property type="term" value="P:glucose 6-phosphate metabolic process"/>
    <property type="evidence" value="ECO:0007669"/>
    <property type="project" value="TreeGrafter"/>
</dbReference>
<dbReference type="CDD" id="cd05016">
    <property type="entry name" value="SIS_PGI_2"/>
    <property type="match status" value="1"/>
</dbReference>
<dbReference type="InterPro" id="IPR035476">
    <property type="entry name" value="SIS_PGI_1"/>
</dbReference>
<dbReference type="GO" id="GO:0004347">
    <property type="term" value="F:glucose-6-phosphate isomerase activity"/>
    <property type="evidence" value="ECO:0007669"/>
    <property type="project" value="UniProtKB-UniRule"/>
</dbReference>
<dbReference type="InterPro" id="IPR018189">
    <property type="entry name" value="Phosphoglucose_isomerase_CS"/>
</dbReference>
<sequence length="507" mass="54982">MPLTPDWPGLRAHAMRLADMPLRQLMVADPERARDFSLRVGPIHACFARQRYDRDALAALFSLAAPLPDAFRRQFDGGRVNRSEDRPALHTALRSDLGHGAQAEAARRSARDARDRMAAMVADLESSDITDIVNIGIGGSDLGPRLAVQSLAEFDRGRFRTHFLFNADASGVQRLLPQLDPARTAVVLVSKSFGTQETLLNGGILKDWLAGRGRLYAISAATDAAIGFGVPADRVLPMWDWVGGRYSLWSAVGFTVALALGMRRFDELLAGAADMDRHVLESPPERNLAVWHALTLVWNRNVLGHATHAVLPYDERLDLLPDYLQQLVMESLGKTVREDDSASPVATVPVLWGATGTSSQHSFFQALHQGSDPVPADFIGVVTPAHRYPQSHSAVLANLLAQSEALANGSAGSSPQKHYPGGRPNSLLLLDALNPRSLGSLLAMYEHSVYALSVLWGVNAFDQWGVELGKRLAGSLLPVLAGERPVDAVEDPVTRALLGVIRARQAD</sequence>
<dbReference type="PROSITE" id="PS00174">
    <property type="entry name" value="P_GLUCOSE_ISOMERASE_2"/>
    <property type="match status" value="1"/>
</dbReference>
<dbReference type="RefSeq" id="WP_139445987.1">
    <property type="nucleotide sequence ID" value="NZ_SMDR01000001.1"/>
</dbReference>
<reference evidence="10 11" key="1">
    <citation type="submission" date="2019-03" db="EMBL/GenBank/DDBJ databases">
        <title>Arenimonas daejeonensis sp. nov., isolated from compost.</title>
        <authorList>
            <person name="Jeon C.O."/>
        </authorList>
    </citation>
    <scope>NUCLEOTIDE SEQUENCE [LARGE SCALE GENOMIC DNA]</scope>
    <source>
        <strain evidence="10 11">R29</strain>
    </source>
</reference>
<dbReference type="GO" id="GO:0006096">
    <property type="term" value="P:glycolytic process"/>
    <property type="evidence" value="ECO:0007669"/>
    <property type="project" value="UniProtKB-UniRule"/>
</dbReference>
<comment type="similarity">
    <text evidence="2 8 9">Belongs to the GPI family.</text>
</comment>
<comment type="pathway">
    <text evidence="1 8 9">Carbohydrate degradation; glycolysis; D-glyceraldehyde 3-phosphate and glycerone phosphate from D-glucose: step 2/4.</text>
</comment>